<dbReference type="Proteomes" id="UP001150603">
    <property type="component" value="Unassembled WGS sequence"/>
</dbReference>
<evidence type="ECO:0000313" key="2">
    <source>
        <dbReference type="Proteomes" id="UP001150603"/>
    </source>
</evidence>
<keyword evidence="2" id="KW-1185">Reference proteome</keyword>
<dbReference type="EMBL" id="JANBPW010002910">
    <property type="protein sequence ID" value="KAJ1939237.1"/>
    <property type="molecule type" value="Genomic_DNA"/>
</dbReference>
<reference evidence="1" key="1">
    <citation type="submission" date="2022-07" db="EMBL/GenBank/DDBJ databases">
        <title>Phylogenomic reconstructions and comparative analyses of Kickxellomycotina fungi.</title>
        <authorList>
            <person name="Reynolds N.K."/>
            <person name="Stajich J.E."/>
            <person name="Barry K."/>
            <person name="Grigoriev I.V."/>
            <person name="Crous P."/>
            <person name="Smith M.E."/>
        </authorList>
    </citation>
    <scope>NUCLEOTIDE SEQUENCE</scope>
    <source>
        <strain evidence="1">NRRL 5244</strain>
    </source>
</reference>
<proteinExistence type="predicted"/>
<evidence type="ECO:0000313" key="1">
    <source>
        <dbReference type="EMBL" id="KAJ1939237.1"/>
    </source>
</evidence>
<accession>A0ACC1J6G5</accession>
<organism evidence="1 2">
    <name type="scientific">Linderina macrospora</name>
    <dbReference type="NCBI Taxonomy" id="4868"/>
    <lineage>
        <taxon>Eukaryota</taxon>
        <taxon>Fungi</taxon>
        <taxon>Fungi incertae sedis</taxon>
        <taxon>Zoopagomycota</taxon>
        <taxon>Kickxellomycotina</taxon>
        <taxon>Kickxellomycetes</taxon>
        <taxon>Kickxellales</taxon>
        <taxon>Kickxellaceae</taxon>
        <taxon>Linderina</taxon>
    </lineage>
</organism>
<sequence length="147" mass="15752">MSLTALNSPALHEPAVSQLSFEIVIRLANSSIPPLSVYTPVSFNSVRMETNSISDKTLVDTAITGTEVNGHKGIETRVSNPTKDAWILQSLRKRRSEFLSTSTIQAFIGTWNVNGQAAASASELSEWLGFVPAAGAPVVVSELPELL</sequence>
<protein>
    <submittedName>
        <fullName evidence="1">Uncharacterized protein</fullName>
    </submittedName>
</protein>
<gene>
    <name evidence="1" type="ORF">FBU59_004190</name>
</gene>
<name>A0ACC1J6G5_9FUNG</name>
<comment type="caution">
    <text evidence="1">The sequence shown here is derived from an EMBL/GenBank/DDBJ whole genome shotgun (WGS) entry which is preliminary data.</text>
</comment>
<feature type="non-terminal residue" evidence="1">
    <location>
        <position position="147"/>
    </location>
</feature>